<reference evidence="1" key="1">
    <citation type="journal article" date="2014" name="Int. J. Syst. Evol. Microbiol.">
        <title>Complete genome sequence of Corynebacterium casei LMG S-19264T (=DSM 44701T), isolated from a smear-ripened cheese.</title>
        <authorList>
            <consortium name="US DOE Joint Genome Institute (JGI-PGF)"/>
            <person name="Walter F."/>
            <person name="Albersmeier A."/>
            <person name="Kalinowski J."/>
            <person name="Ruckert C."/>
        </authorList>
    </citation>
    <scope>NUCLEOTIDE SEQUENCE</scope>
    <source>
        <strain evidence="1">JCM 4391</strain>
    </source>
</reference>
<dbReference type="AlphaFoldDB" id="A0A918I284"/>
<protein>
    <submittedName>
        <fullName evidence="1">Uncharacterized protein</fullName>
    </submittedName>
</protein>
<proteinExistence type="predicted"/>
<organism evidence="1 2">
    <name type="scientific">Streptomyces lavendofoliae</name>
    <dbReference type="NCBI Taxonomy" id="67314"/>
    <lineage>
        <taxon>Bacteria</taxon>
        <taxon>Bacillati</taxon>
        <taxon>Actinomycetota</taxon>
        <taxon>Actinomycetes</taxon>
        <taxon>Kitasatosporales</taxon>
        <taxon>Streptomycetaceae</taxon>
        <taxon>Streptomyces</taxon>
    </lineage>
</organism>
<dbReference type="RefSeq" id="WP_189554168.1">
    <property type="nucleotide sequence ID" value="NZ_BMTP01000019.1"/>
</dbReference>
<keyword evidence="2" id="KW-1185">Reference proteome</keyword>
<name>A0A918I284_9ACTN</name>
<comment type="caution">
    <text evidence="1">The sequence shown here is derived from an EMBL/GenBank/DDBJ whole genome shotgun (WGS) entry which is preliminary data.</text>
</comment>
<sequence length="117" mass="12219">MPWTRPSSARPAPPITELLLTGIEFGDLLRVTGTLTQSGDPAAPARLTVDALEVLAAAPIPVPCGLVFDRYGPYVVIFNADRDAVPVFLASGAWVGEAASADLIGPLTDAYENGDAR</sequence>
<dbReference type="Proteomes" id="UP000636661">
    <property type="component" value="Unassembled WGS sequence"/>
</dbReference>
<accession>A0A918I284</accession>
<evidence type="ECO:0000313" key="2">
    <source>
        <dbReference type="Proteomes" id="UP000636661"/>
    </source>
</evidence>
<dbReference type="EMBL" id="BMTP01000019">
    <property type="protein sequence ID" value="GGU60859.1"/>
    <property type="molecule type" value="Genomic_DNA"/>
</dbReference>
<reference evidence="1" key="2">
    <citation type="submission" date="2020-09" db="EMBL/GenBank/DDBJ databases">
        <authorList>
            <person name="Sun Q."/>
            <person name="Ohkuma M."/>
        </authorList>
    </citation>
    <scope>NUCLEOTIDE SEQUENCE</scope>
    <source>
        <strain evidence="1">JCM 4391</strain>
    </source>
</reference>
<gene>
    <name evidence="1" type="ORF">GCM10010274_57050</name>
</gene>
<evidence type="ECO:0000313" key="1">
    <source>
        <dbReference type="EMBL" id="GGU60859.1"/>
    </source>
</evidence>